<dbReference type="OrthoDB" id="28322at2759"/>
<gene>
    <name evidence="1" type="ORF">F0562_019433</name>
</gene>
<dbReference type="AlphaFoldDB" id="A0A5J5BP71"/>
<organism evidence="1 2">
    <name type="scientific">Nyssa sinensis</name>
    <dbReference type="NCBI Taxonomy" id="561372"/>
    <lineage>
        <taxon>Eukaryota</taxon>
        <taxon>Viridiplantae</taxon>
        <taxon>Streptophyta</taxon>
        <taxon>Embryophyta</taxon>
        <taxon>Tracheophyta</taxon>
        <taxon>Spermatophyta</taxon>
        <taxon>Magnoliopsida</taxon>
        <taxon>eudicotyledons</taxon>
        <taxon>Gunneridae</taxon>
        <taxon>Pentapetalae</taxon>
        <taxon>asterids</taxon>
        <taxon>Cornales</taxon>
        <taxon>Nyssaceae</taxon>
        <taxon>Nyssa</taxon>
    </lineage>
</organism>
<dbReference type="Proteomes" id="UP000325577">
    <property type="component" value="Linkage Group LG10"/>
</dbReference>
<proteinExistence type="predicted"/>
<evidence type="ECO:0000313" key="1">
    <source>
        <dbReference type="EMBL" id="KAA8544649.1"/>
    </source>
</evidence>
<protein>
    <submittedName>
        <fullName evidence="1">Uncharacterized protein</fullName>
    </submittedName>
</protein>
<dbReference type="EMBL" id="CM018033">
    <property type="protein sequence ID" value="KAA8544649.1"/>
    <property type="molecule type" value="Genomic_DNA"/>
</dbReference>
<evidence type="ECO:0000313" key="2">
    <source>
        <dbReference type="Proteomes" id="UP000325577"/>
    </source>
</evidence>
<sequence length="150" mass="16321">MEAVATGVNHVGRIAVGWDVLGNRAIAEILLSGVDVAVLWIEIVYECYGFDDTCPPSTPWTADQAAKTKKESSVTYETGRDHGIEVLPDLGTELEKDASRKAELLLRKELVIYLATTYQSGVIAIIRATRSQGVKCTKAPMSPRAKVQDT</sequence>
<reference evidence="1 2" key="1">
    <citation type="submission" date="2019-09" db="EMBL/GenBank/DDBJ databases">
        <title>A chromosome-level genome assembly of the Chinese tupelo Nyssa sinensis.</title>
        <authorList>
            <person name="Yang X."/>
            <person name="Kang M."/>
            <person name="Yang Y."/>
            <person name="Xiong H."/>
            <person name="Wang M."/>
            <person name="Zhang Z."/>
            <person name="Wang Z."/>
            <person name="Wu H."/>
            <person name="Ma T."/>
            <person name="Liu J."/>
            <person name="Xi Z."/>
        </authorList>
    </citation>
    <scope>NUCLEOTIDE SEQUENCE [LARGE SCALE GENOMIC DNA]</scope>
    <source>
        <strain evidence="1">J267</strain>
        <tissue evidence="1">Leaf</tissue>
    </source>
</reference>
<accession>A0A5J5BP71</accession>
<keyword evidence="2" id="KW-1185">Reference proteome</keyword>
<name>A0A5J5BP71_9ASTE</name>